<dbReference type="GO" id="GO:0005737">
    <property type="term" value="C:cytoplasm"/>
    <property type="evidence" value="ECO:0007669"/>
    <property type="project" value="TreeGrafter"/>
</dbReference>
<dbReference type="FunCoup" id="A0A6J2XPQ0">
    <property type="interactions" value="1459"/>
</dbReference>
<keyword evidence="3" id="KW-1185">Reference proteome</keyword>
<dbReference type="Gene3D" id="3.60.10.10">
    <property type="entry name" value="Endonuclease/exonuclease/phosphatase"/>
    <property type="match status" value="1"/>
</dbReference>
<organism evidence="3 4">
    <name type="scientific">Sitophilus oryzae</name>
    <name type="common">Rice weevil</name>
    <name type="synonym">Curculio oryzae</name>
    <dbReference type="NCBI Taxonomy" id="7048"/>
    <lineage>
        <taxon>Eukaryota</taxon>
        <taxon>Metazoa</taxon>
        <taxon>Ecdysozoa</taxon>
        <taxon>Arthropoda</taxon>
        <taxon>Hexapoda</taxon>
        <taxon>Insecta</taxon>
        <taxon>Pterygota</taxon>
        <taxon>Neoptera</taxon>
        <taxon>Endopterygota</taxon>
        <taxon>Coleoptera</taxon>
        <taxon>Polyphaga</taxon>
        <taxon>Cucujiformia</taxon>
        <taxon>Curculionidae</taxon>
        <taxon>Dryophthorinae</taxon>
        <taxon>Sitophilus</taxon>
    </lineage>
</organism>
<evidence type="ECO:0000259" key="2">
    <source>
        <dbReference type="SMART" id="SM00128"/>
    </source>
</evidence>
<dbReference type="SMART" id="SM00128">
    <property type="entry name" value="IPPc"/>
    <property type="match status" value="1"/>
</dbReference>
<evidence type="ECO:0000313" key="4">
    <source>
        <dbReference type="RefSeq" id="XP_030752840.1"/>
    </source>
</evidence>
<feature type="domain" description="Inositol polyphosphate-related phosphatase" evidence="2">
    <location>
        <begin position="2"/>
        <end position="311"/>
    </location>
</feature>
<dbReference type="PANTHER" id="PTHR11200">
    <property type="entry name" value="INOSITOL 5-PHOSPHATASE"/>
    <property type="match status" value="1"/>
</dbReference>
<protein>
    <submittedName>
        <fullName evidence="4">Phosphatidylinositol 4,5-bisphosphate 5-phosphatase A-like isoform X1</fullName>
    </submittedName>
</protein>
<dbReference type="InParanoid" id="A0A6J2XPQ0"/>
<dbReference type="Pfam" id="PF22669">
    <property type="entry name" value="Exo_endo_phos2"/>
    <property type="match status" value="1"/>
</dbReference>
<gene>
    <name evidence="4" type="primary">LOC115879925</name>
</gene>
<dbReference type="GO" id="GO:0001726">
    <property type="term" value="C:ruffle"/>
    <property type="evidence" value="ECO:0007669"/>
    <property type="project" value="TreeGrafter"/>
</dbReference>
<dbReference type="PANTHER" id="PTHR11200:SF275">
    <property type="entry name" value="LD06095P"/>
    <property type="match status" value="1"/>
</dbReference>
<evidence type="ECO:0000256" key="1">
    <source>
        <dbReference type="ARBA" id="ARBA00005910"/>
    </source>
</evidence>
<dbReference type="InterPro" id="IPR000300">
    <property type="entry name" value="IPPc"/>
</dbReference>
<dbReference type="OrthoDB" id="62798at2759"/>
<dbReference type="Gene3D" id="2.60.40.2840">
    <property type="match status" value="1"/>
</dbReference>
<evidence type="ECO:0000313" key="3">
    <source>
        <dbReference type="Proteomes" id="UP000504635"/>
    </source>
</evidence>
<comment type="similarity">
    <text evidence="1">Belongs to the inositol 1,4,5-trisphosphate 5-phosphatase type II family.</text>
</comment>
<sequence>MEYLRLYMVTYNVGTNDPEQRLMDFLSLSNQKNEKLPDFYVVSLQEVKAQPQTMLLDALFSDSWTAALTEILQNKGYVKLKSIRLQGLLLLVFSLRRHLLNIREIESEYTRTGFAGIWGNKGAVSVRLSIYGCSLCFVNAHLCAHDNQLKERINDYNSIIKDQDFHVPETRKIFFHDYVFWMGDLNFRLVEDYDRTPEEITRSILKKDLKKLFENDQLRYVMRKGDAFSEFTEKDPEFPPTYKFDVGTNDYDCKRRPAWCDRILYCVNPDNYENVTLKVEQLSYKYHPYYTLSDHKPVSAEFLVKIPPRVTKRARRYVETDRIQTDAYVSDQVFSDYSEHVVQFDKIPRWEEGQDNKAYYKVTKDIPATKDDWIGLFKENFASLDDYITYEYVSKCVSPSDESGASRPQKYEVTIPDISSRCRGNYCLVYFSQTEDKVMSVLGISDPFPIVKNQGD</sequence>
<dbReference type="GO" id="GO:0005886">
    <property type="term" value="C:plasma membrane"/>
    <property type="evidence" value="ECO:0007669"/>
    <property type="project" value="TreeGrafter"/>
</dbReference>
<accession>A0A6J2XPQ0</accession>
<dbReference type="InterPro" id="IPR036691">
    <property type="entry name" value="Endo/exonu/phosph_ase_sf"/>
</dbReference>
<name>A0A6J2XPQ0_SITOR</name>
<reference evidence="4" key="1">
    <citation type="submission" date="2025-08" db="UniProtKB">
        <authorList>
            <consortium name="RefSeq"/>
        </authorList>
    </citation>
    <scope>IDENTIFICATION</scope>
    <source>
        <tissue evidence="4">Gonads</tissue>
    </source>
</reference>
<dbReference type="SUPFAM" id="SSF56219">
    <property type="entry name" value="DNase I-like"/>
    <property type="match status" value="1"/>
</dbReference>
<dbReference type="Proteomes" id="UP000504635">
    <property type="component" value="Unplaced"/>
</dbReference>
<proteinExistence type="inferred from homology"/>
<dbReference type="RefSeq" id="XP_030752840.1">
    <property type="nucleotide sequence ID" value="XM_030896980.1"/>
</dbReference>
<dbReference type="AlphaFoldDB" id="A0A6J2XPQ0"/>
<dbReference type="Pfam" id="PF17751">
    <property type="entry name" value="SKICH"/>
    <property type="match status" value="1"/>
</dbReference>
<dbReference type="GO" id="GO:0046856">
    <property type="term" value="P:phosphatidylinositol dephosphorylation"/>
    <property type="evidence" value="ECO:0007669"/>
    <property type="project" value="InterPro"/>
</dbReference>
<dbReference type="KEGG" id="soy:115879925"/>
<dbReference type="GO" id="GO:0004439">
    <property type="term" value="F:phosphatidylinositol-4,5-bisphosphate 5-phosphatase activity"/>
    <property type="evidence" value="ECO:0007669"/>
    <property type="project" value="TreeGrafter"/>
</dbReference>
<dbReference type="InterPro" id="IPR041611">
    <property type="entry name" value="SKICH"/>
</dbReference>
<dbReference type="FunFam" id="3.60.10.10:FF:000060">
    <property type="entry name" value="Uncharacterized protein, isoform C"/>
    <property type="match status" value="1"/>
</dbReference>
<dbReference type="GeneID" id="115879925"/>
<dbReference type="InterPro" id="IPR046985">
    <property type="entry name" value="IP5"/>
</dbReference>